<feature type="signal peptide" evidence="1">
    <location>
        <begin position="1"/>
        <end position="20"/>
    </location>
</feature>
<keyword evidence="1" id="KW-0732">Signal</keyword>
<proteinExistence type="predicted"/>
<evidence type="ECO:0000256" key="1">
    <source>
        <dbReference type="SAM" id="SignalP"/>
    </source>
</evidence>
<reference evidence="2 3" key="1">
    <citation type="submission" date="2020-10" db="EMBL/GenBank/DDBJ databases">
        <title>Connecting structure to function with the recovery of over 1000 high-quality activated sludge metagenome-assembled genomes encoding full-length rRNA genes using long-read sequencing.</title>
        <authorList>
            <person name="Singleton C.M."/>
            <person name="Petriglieri F."/>
            <person name="Kristensen J.M."/>
            <person name="Kirkegaard R.H."/>
            <person name="Michaelsen T.Y."/>
            <person name="Andersen M.H."/>
            <person name="Karst S.M."/>
            <person name="Dueholm M.S."/>
            <person name="Nielsen P.H."/>
            <person name="Albertsen M."/>
        </authorList>
    </citation>
    <scope>NUCLEOTIDE SEQUENCE [LARGE SCALE GENOMIC DNA]</scope>
    <source>
        <strain evidence="2">Ribe_18-Q3-R11-54_BAT3C.373</strain>
    </source>
</reference>
<dbReference type="AlphaFoldDB" id="A0A9D7SAL8"/>
<accession>A0A9D7SAL8</accession>
<evidence type="ECO:0000313" key="2">
    <source>
        <dbReference type="EMBL" id="MBK9718283.1"/>
    </source>
</evidence>
<evidence type="ECO:0000313" key="3">
    <source>
        <dbReference type="Proteomes" id="UP000808349"/>
    </source>
</evidence>
<protein>
    <submittedName>
        <fullName evidence="2">Uncharacterized protein</fullName>
    </submittedName>
</protein>
<dbReference type="Proteomes" id="UP000808349">
    <property type="component" value="Unassembled WGS sequence"/>
</dbReference>
<organism evidence="2 3">
    <name type="scientific">Candidatus Defluviibacterium haderslevense</name>
    <dbReference type="NCBI Taxonomy" id="2981993"/>
    <lineage>
        <taxon>Bacteria</taxon>
        <taxon>Pseudomonadati</taxon>
        <taxon>Bacteroidota</taxon>
        <taxon>Saprospiria</taxon>
        <taxon>Saprospirales</taxon>
        <taxon>Saprospiraceae</taxon>
        <taxon>Candidatus Defluviibacterium</taxon>
    </lineage>
</organism>
<name>A0A9D7SAL8_9BACT</name>
<dbReference type="EMBL" id="JADKFW010000009">
    <property type="protein sequence ID" value="MBK9718283.1"/>
    <property type="molecule type" value="Genomic_DNA"/>
</dbReference>
<sequence length="251" mass="27537">MKNILSIFCLLLFIANISYSQVSNTGSWGPDYEAIEKCVDSLDLHTNYISYYEIQTLRAGQTTVIAKYRANGSTFTPPAGKQNVGSCPSTTTITADSIRQIIVLSLCDDNTGNSVPDPFWRIVQRTYWPATGAGTINILSTFKQDGSSYTPVGAVSDQPCFITQFDTEQHAEITTNTTYTTPALGFSSWEVHNVGLTIFTVTTGGTTANLYPGESRYCREEVNWDMKHTRVCGTLVVNASGGVAHVYLRNH</sequence>
<gene>
    <name evidence="2" type="ORF">IPO85_12385</name>
</gene>
<feature type="chain" id="PRO_5038582001" evidence="1">
    <location>
        <begin position="21"/>
        <end position="251"/>
    </location>
</feature>
<comment type="caution">
    <text evidence="2">The sequence shown here is derived from an EMBL/GenBank/DDBJ whole genome shotgun (WGS) entry which is preliminary data.</text>
</comment>